<evidence type="ECO:0000313" key="3">
    <source>
        <dbReference type="WBParaSite" id="nOo.2.0.1.t13946-RA"/>
    </source>
</evidence>
<keyword evidence="2" id="KW-1185">Reference proteome</keyword>
<organism evidence="3">
    <name type="scientific">Onchocerca ochengi</name>
    <name type="common">Filarial nematode worm</name>
    <dbReference type="NCBI Taxonomy" id="42157"/>
    <lineage>
        <taxon>Eukaryota</taxon>
        <taxon>Metazoa</taxon>
        <taxon>Ecdysozoa</taxon>
        <taxon>Nematoda</taxon>
        <taxon>Chromadorea</taxon>
        <taxon>Rhabditida</taxon>
        <taxon>Spirurina</taxon>
        <taxon>Spiruromorpha</taxon>
        <taxon>Filarioidea</taxon>
        <taxon>Onchocercidae</taxon>
        <taxon>Onchocerca</taxon>
    </lineage>
</organism>
<proteinExistence type="predicted"/>
<name>A0A182F0I3_ONCOC</name>
<sequence>MSSSIITGIQPPKT</sequence>
<reference evidence="1 2" key="2">
    <citation type="submission" date="2018-08" db="EMBL/GenBank/DDBJ databases">
        <authorList>
            <person name="Laetsch R D."/>
            <person name="Stevens L."/>
            <person name="Kumar S."/>
            <person name="Blaxter L. M."/>
        </authorList>
    </citation>
    <scope>NUCLEOTIDE SEQUENCE [LARGE SCALE GENOMIC DNA]</scope>
</reference>
<accession>A0A182F0I3</accession>
<dbReference type="WBParaSite" id="nOo.2.0.1.t13946-RA">
    <property type="protein sequence ID" value="nOo.2.0.1.t13946-RA"/>
    <property type="gene ID" value="nOo.2.0.1.g13946"/>
</dbReference>
<dbReference type="EMBL" id="UYRW01022256">
    <property type="protein sequence ID" value="VDN07745.1"/>
    <property type="molecule type" value="Genomic_DNA"/>
</dbReference>
<gene>
    <name evidence="1" type="ORF">NOO_LOCUS13946</name>
</gene>
<protein>
    <submittedName>
        <fullName evidence="1 3">Uncharacterized protein</fullName>
    </submittedName>
</protein>
<dbReference type="Proteomes" id="UP000271087">
    <property type="component" value="Unassembled WGS sequence"/>
</dbReference>
<evidence type="ECO:0000313" key="2">
    <source>
        <dbReference type="Proteomes" id="UP000271087"/>
    </source>
</evidence>
<reference evidence="3" key="1">
    <citation type="submission" date="2016-06" db="UniProtKB">
        <authorList>
            <consortium name="WormBaseParasite"/>
        </authorList>
    </citation>
    <scope>IDENTIFICATION</scope>
</reference>
<evidence type="ECO:0000313" key="1">
    <source>
        <dbReference type="EMBL" id="VDN07745.1"/>
    </source>
</evidence>